<comment type="caution">
    <text evidence="1">The sequence shown here is derived from an EMBL/GenBank/DDBJ whole genome shotgun (WGS) entry which is preliminary data.</text>
</comment>
<reference evidence="1" key="1">
    <citation type="submission" date="2022-10" db="EMBL/GenBank/DDBJ databases">
        <title>Whole genome sequencing of three plant growth promoting bacteria isolated from Vachellia tortilis subsp. raddiana in Morocco.</title>
        <authorList>
            <person name="Hnini M."/>
            <person name="Zouagui R."/>
            <person name="Zouagui H."/>
            <person name="Chemao Elfihri M.-W."/>
            <person name="Ibrahimi A."/>
            <person name="Sbabou L."/>
            <person name="Aurag J."/>
        </authorList>
    </citation>
    <scope>NUCLEOTIDE SEQUENCE</scope>
    <source>
        <strain evidence="1">LMR678</strain>
    </source>
</reference>
<dbReference type="EMBL" id="JAPVOI010000002">
    <property type="protein sequence ID" value="MCZ4088634.1"/>
    <property type="molecule type" value="Genomic_DNA"/>
</dbReference>
<evidence type="ECO:0008006" key="3">
    <source>
        <dbReference type="Google" id="ProtNLM"/>
    </source>
</evidence>
<gene>
    <name evidence="1" type="ORF">O3W52_00435</name>
</gene>
<dbReference type="RefSeq" id="WP_269274573.1">
    <property type="nucleotide sequence ID" value="NZ_JAPVOI010000002.1"/>
</dbReference>
<organism evidence="1 2">
    <name type="scientific">Sinorhizobium psoraleae</name>
    <dbReference type="NCBI Taxonomy" id="520838"/>
    <lineage>
        <taxon>Bacteria</taxon>
        <taxon>Pseudomonadati</taxon>
        <taxon>Pseudomonadota</taxon>
        <taxon>Alphaproteobacteria</taxon>
        <taxon>Hyphomicrobiales</taxon>
        <taxon>Rhizobiaceae</taxon>
        <taxon>Sinorhizobium/Ensifer group</taxon>
        <taxon>Sinorhizobium</taxon>
    </lineage>
</organism>
<accession>A0ABT4K9X7</accession>
<name>A0ABT4K9X7_9HYPH</name>
<evidence type="ECO:0000313" key="2">
    <source>
        <dbReference type="Proteomes" id="UP001079430"/>
    </source>
</evidence>
<evidence type="ECO:0000313" key="1">
    <source>
        <dbReference type="EMBL" id="MCZ4088634.1"/>
    </source>
</evidence>
<proteinExistence type="predicted"/>
<keyword evidence="2" id="KW-1185">Reference proteome</keyword>
<protein>
    <recommendedName>
        <fullName evidence="3">Bartonella effector protein BID domain-containing protein</fullName>
    </recommendedName>
</protein>
<dbReference type="Proteomes" id="UP001079430">
    <property type="component" value="Unassembled WGS sequence"/>
</dbReference>
<sequence>MLNAEGHEQVRRLNAEPTLRRELETVTLAITKRLSPAEKADLKGGNVVRLASSLGVTHEQAASLRLVHERARALQDRSLRQSREIGRANQLNIRP</sequence>